<name>R4KC68_CLOPA</name>
<sequence length="102" mass="12110">MICMIAFTRMWEDVFKLIDQGKVKDLNIIKSFKSGFIVFENENTDFVTKQDFLDIWCELLYYNELSKEHVIKDQGAKAKYVYDLISKLPYVVEEEGKIKLKE</sequence>
<dbReference type="KEGG" id="cpas:Clopa_3317"/>
<dbReference type="PATRIC" id="fig|86416.3.peg.3308"/>
<dbReference type="AlphaFoldDB" id="R4KC68"/>
<dbReference type="EMBL" id="CP003261">
    <property type="protein sequence ID" value="AGK98114.1"/>
    <property type="molecule type" value="Genomic_DNA"/>
</dbReference>
<proteinExistence type="predicted"/>
<organism evidence="1 2">
    <name type="scientific">Clostridium pasteurianum BC1</name>
    <dbReference type="NCBI Taxonomy" id="86416"/>
    <lineage>
        <taxon>Bacteria</taxon>
        <taxon>Bacillati</taxon>
        <taxon>Bacillota</taxon>
        <taxon>Clostridia</taxon>
        <taxon>Eubacteriales</taxon>
        <taxon>Clostridiaceae</taxon>
        <taxon>Clostridium</taxon>
    </lineage>
</organism>
<keyword evidence="2" id="KW-1185">Reference proteome</keyword>
<evidence type="ECO:0000313" key="1">
    <source>
        <dbReference type="EMBL" id="AGK98114.1"/>
    </source>
</evidence>
<reference evidence="1 2" key="1">
    <citation type="submission" date="2012-01" db="EMBL/GenBank/DDBJ databases">
        <title>Complete sequence of chromosome of Clostridium pasteurianum BC1.</title>
        <authorList>
            <consortium name="US DOE Joint Genome Institute"/>
            <person name="Lucas S."/>
            <person name="Han J."/>
            <person name="Lapidus A."/>
            <person name="Cheng J.-F."/>
            <person name="Goodwin L."/>
            <person name="Pitluck S."/>
            <person name="Peters L."/>
            <person name="Mikhailova N."/>
            <person name="Teshima H."/>
            <person name="Detter J.C."/>
            <person name="Han C."/>
            <person name="Tapia R."/>
            <person name="Land M."/>
            <person name="Hauser L."/>
            <person name="Kyrpides N."/>
            <person name="Ivanova N."/>
            <person name="Pagani I."/>
            <person name="Dunn J."/>
            <person name="Taghavi S."/>
            <person name="Francis A."/>
            <person name="van der Lelie D."/>
            <person name="Woyke T."/>
        </authorList>
    </citation>
    <scope>NUCLEOTIDE SEQUENCE [LARGE SCALE GENOMIC DNA]</scope>
    <source>
        <strain evidence="1 2">BC1</strain>
    </source>
</reference>
<protein>
    <submittedName>
        <fullName evidence="1">Uncharacterized protein</fullName>
    </submittedName>
</protein>
<gene>
    <name evidence="1" type="ORF">Clopa_3317</name>
</gene>
<accession>R4KC68</accession>
<dbReference type="eggNOG" id="ENOG5030H0A">
    <property type="taxonomic scope" value="Bacteria"/>
</dbReference>
<dbReference type="Proteomes" id="UP000013523">
    <property type="component" value="Chromosome"/>
</dbReference>
<dbReference type="HOGENOM" id="CLU_2315387_0_0_9"/>
<evidence type="ECO:0000313" key="2">
    <source>
        <dbReference type="Proteomes" id="UP000013523"/>
    </source>
</evidence>